<feature type="chain" id="PRO_5030781416" description="Lipoprotein" evidence="1">
    <location>
        <begin position="24"/>
        <end position="174"/>
    </location>
</feature>
<protein>
    <recommendedName>
        <fullName evidence="4">Lipoprotein</fullName>
    </recommendedName>
</protein>
<dbReference type="Proteomes" id="UP000503498">
    <property type="component" value="Chromosome"/>
</dbReference>
<accession>A0A7Z2V7B9</accession>
<dbReference type="AlphaFoldDB" id="A0A7Z2V7B9"/>
<feature type="signal peptide" evidence="1">
    <location>
        <begin position="1"/>
        <end position="23"/>
    </location>
</feature>
<reference evidence="2 3" key="1">
    <citation type="submission" date="2020-04" db="EMBL/GenBank/DDBJ databases">
        <title>Genome-Wide Identification of 5-Methylcytosine Sites in Bacterial Genomes By High-Throughput Sequencing of MspJI Restriction Fragments.</title>
        <authorList>
            <person name="Wu V."/>
        </authorList>
    </citation>
    <scope>NUCLEOTIDE SEQUENCE [LARGE SCALE GENOMIC DNA]</scope>
    <source>
        <strain evidence="2 3">NEB122</strain>
    </source>
</reference>
<gene>
    <name evidence="2" type="ORF">HG421_00010</name>
</gene>
<dbReference type="RefSeq" id="WP_168968126.1">
    <property type="nucleotide sequence ID" value="NZ_CP051651.1"/>
</dbReference>
<organism evidence="2 3">
    <name type="scientific">Xanthomonas campestris pv. badrii</name>
    <dbReference type="NCBI Taxonomy" id="149696"/>
    <lineage>
        <taxon>Bacteria</taxon>
        <taxon>Pseudomonadati</taxon>
        <taxon>Pseudomonadota</taxon>
        <taxon>Gammaproteobacteria</taxon>
        <taxon>Lysobacterales</taxon>
        <taxon>Lysobacteraceae</taxon>
        <taxon>Xanthomonas</taxon>
    </lineage>
</organism>
<name>A0A7Z2V7B9_XANCA</name>
<reference evidence="2 3" key="2">
    <citation type="submission" date="2020-04" db="EMBL/GenBank/DDBJ databases">
        <authorList>
            <person name="Fomenkov A."/>
            <person name="Anton B.P."/>
            <person name="Roberts R.J."/>
        </authorList>
    </citation>
    <scope>NUCLEOTIDE SEQUENCE [LARGE SCALE GENOMIC DNA]</scope>
    <source>
        <strain evidence="2 3">NEB122</strain>
    </source>
</reference>
<evidence type="ECO:0000313" key="3">
    <source>
        <dbReference type="Proteomes" id="UP000503498"/>
    </source>
</evidence>
<proteinExistence type="predicted"/>
<evidence type="ECO:0008006" key="4">
    <source>
        <dbReference type="Google" id="ProtNLM"/>
    </source>
</evidence>
<evidence type="ECO:0000313" key="2">
    <source>
        <dbReference type="EMBL" id="QJD66275.1"/>
    </source>
</evidence>
<keyword evidence="1" id="KW-0732">Signal</keyword>
<sequence length="174" mass="18661">MAIRRSTVGTLASFLLTSCAGFAACTSILPAQAAKADFNGKWSVQWCDKTDPDADCGGFDVDLTHVGDKISGESFGARARLAQIDEGGTIHGIAIGNTAILTIESLRSGGIYLIEATIDGRCMHWKMRDTVRKSEQDVDIIATDDVLTKASKVLSNNESKPEVDCRSIPIRKQA</sequence>
<dbReference type="EMBL" id="CP051651">
    <property type="protein sequence ID" value="QJD66275.1"/>
    <property type="molecule type" value="Genomic_DNA"/>
</dbReference>
<dbReference type="PROSITE" id="PS51257">
    <property type="entry name" value="PROKAR_LIPOPROTEIN"/>
    <property type="match status" value="1"/>
</dbReference>
<evidence type="ECO:0000256" key="1">
    <source>
        <dbReference type="SAM" id="SignalP"/>
    </source>
</evidence>